<dbReference type="Pfam" id="PF11734">
    <property type="entry name" value="TilS_C"/>
    <property type="match status" value="1"/>
</dbReference>
<evidence type="ECO:0000259" key="9">
    <source>
        <dbReference type="SMART" id="SM00977"/>
    </source>
</evidence>
<dbReference type="RefSeq" id="WP_072873595.1">
    <property type="nucleotide sequence ID" value="NZ_FRAF01000008.1"/>
</dbReference>
<dbReference type="GO" id="GO:0005524">
    <property type="term" value="F:ATP binding"/>
    <property type="evidence" value="ECO:0007669"/>
    <property type="project" value="UniProtKB-UniRule"/>
</dbReference>
<dbReference type="InterPro" id="IPR012796">
    <property type="entry name" value="Lysidine-tRNA-synth_C"/>
</dbReference>
<feature type="domain" description="Lysidine-tRNA(Ile) synthetase C-terminal" evidence="9">
    <location>
        <begin position="395"/>
        <end position="462"/>
    </location>
</feature>
<name>A0A1M6PEN9_9BACL</name>
<dbReference type="InterPro" id="IPR012795">
    <property type="entry name" value="tRNA_Ile_lys_synt_N"/>
</dbReference>
<dbReference type="CDD" id="cd01992">
    <property type="entry name" value="TilS_N"/>
    <property type="match status" value="1"/>
</dbReference>
<dbReference type="InterPro" id="IPR015262">
    <property type="entry name" value="tRNA_Ile_lys_synt_subst-bd"/>
</dbReference>
<evidence type="ECO:0000313" key="11">
    <source>
        <dbReference type="Proteomes" id="UP000184016"/>
    </source>
</evidence>
<dbReference type="STRING" id="1830138.SAMN05443507_10810"/>
<evidence type="ECO:0000256" key="8">
    <source>
        <dbReference type="HAMAP-Rule" id="MF_01161"/>
    </source>
</evidence>
<dbReference type="EC" id="6.3.4.19" evidence="8"/>
<evidence type="ECO:0000256" key="3">
    <source>
        <dbReference type="ARBA" id="ARBA00022598"/>
    </source>
</evidence>
<keyword evidence="2 8" id="KW-0963">Cytoplasm</keyword>
<protein>
    <recommendedName>
        <fullName evidence="8">tRNA(Ile)-lysidine synthase</fullName>
        <ecNumber evidence="8">6.3.4.19</ecNumber>
    </recommendedName>
    <alternativeName>
        <fullName evidence="8">tRNA(Ile)-2-lysyl-cytidine synthase</fullName>
    </alternativeName>
    <alternativeName>
        <fullName evidence="8">tRNA(Ile)-lysidine synthetase</fullName>
    </alternativeName>
</protein>
<evidence type="ECO:0000256" key="5">
    <source>
        <dbReference type="ARBA" id="ARBA00022741"/>
    </source>
</evidence>
<comment type="domain">
    <text evidence="8">The N-terminal region contains the highly conserved SGGXDS motif, predicted to be a P-loop motif involved in ATP binding.</text>
</comment>
<dbReference type="Pfam" id="PF01171">
    <property type="entry name" value="ATP_bind_3"/>
    <property type="match status" value="1"/>
</dbReference>
<gene>
    <name evidence="8" type="primary">tilS</name>
    <name evidence="10" type="ORF">SAMN05443507_10810</name>
</gene>
<dbReference type="AlphaFoldDB" id="A0A1M6PEN9"/>
<keyword evidence="11" id="KW-1185">Reference proteome</keyword>
<dbReference type="InterPro" id="IPR011063">
    <property type="entry name" value="TilS/TtcA_N"/>
</dbReference>
<dbReference type="GO" id="GO:0006400">
    <property type="term" value="P:tRNA modification"/>
    <property type="evidence" value="ECO:0007669"/>
    <property type="project" value="UniProtKB-UniRule"/>
</dbReference>
<dbReference type="HAMAP" id="MF_01161">
    <property type="entry name" value="tRNA_Ile_lys_synt"/>
    <property type="match status" value="1"/>
</dbReference>
<dbReference type="SUPFAM" id="SSF56037">
    <property type="entry name" value="PheT/TilS domain"/>
    <property type="match status" value="1"/>
</dbReference>
<dbReference type="NCBIfam" id="TIGR02433">
    <property type="entry name" value="lysidine_TilS_C"/>
    <property type="match status" value="1"/>
</dbReference>
<comment type="similarity">
    <text evidence="8">Belongs to the tRNA(Ile)-lysidine synthase family.</text>
</comment>
<dbReference type="Gene3D" id="3.40.50.620">
    <property type="entry name" value="HUPs"/>
    <property type="match status" value="1"/>
</dbReference>
<dbReference type="PANTHER" id="PTHR43033:SF1">
    <property type="entry name" value="TRNA(ILE)-LYSIDINE SYNTHASE-RELATED"/>
    <property type="match status" value="1"/>
</dbReference>
<accession>A0A1M6PEN9</accession>
<dbReference type="SMART" id="SM00977">
    <property type="entry name" value="TilS_C"/>
    <property type="match status" value="1"/>
</dbReference>
<dbReference type="SUPFAM" id="SSF82829">
    <property type="entry name" value="MesJ substrate recognition domain-like"/>
    <property type="match status" value="1"/>
</dbReference>
<dbReference type="Gene3D" id="3.30.465.60">
    <property type="match status" value="1"/>
</dbReference>
<evidence type="ECO:0000256" key="4">
    <source>
        <dbReference type="ARBA" id="ARBA00022694"/>
    </source>
</evidence>
<keyword evidence="6 8" id="KW-0067">ATP-binding</keyword>
<dbReference type="InterPro" id="IPR014729">
    <property type="entry name" value="Rossmann-like_a/b/a_fold"/>
</dbReference>
<evidence type="ECO:0000256" key="6">
    <source>
        <dbReference type="ARBA" id="ARBA00022840"/>
    </source>
</evidence>
<proteinExistence type="inferred from homology"/>
<feature type="binding site" evidence="8">
    <location>
        <begin position="33"/>
        <end position="38"/>
    </location>
    <ligand>
        <name>ATP</name>
        <dbReference type="ChEBI" id="CHEBI:30616"/>
    </ligand>
</feature>
<dbReference type="EMBL" id="FRAF01000008">
    <property type="protein sequence ID" value="SHK06387.1"/>
    <property type="molecule type" value="Genomic_DNA"/>
</dbReference>
<dbReference type="Pfam" id="PF09179">
    <property type="entry name" value="TilS"/>
    <property type="match status" value="1"/>
</dbReference>
<evidence type="ECO:0000256" key="2">
    <source>
        <dbReference type="ARBA" id="ARBA00022490"/>
    </source>
</evidence>
<evidence type="ECO:0000313" key="10">
    <source>
        <dbReference type="EMBL" id="SHK06387.1"/>
    </source>
</evidence>
<sequence length="491" mass="56978">MRKSSVVSVHEFLQIWLSMAKQKKLQRVLVACSGGVDSVVLLRMLASLQSSLSLQLVVGHVHHGLRETANRDARFVQELAEQLHLPAEIEYVHLQDISIQHRRGTEADARHLRYQALLRMAEKYQCDAIAVAHHADDQVETVLWRLLRGAYLSGLQGMQAESVVPQSHMRLLRPLLSFSKQAIEKTAQQNGWSWVEDESNQSLRFLRNRLRQRVLPELRAIEPNVSEIIGRFTAMVREENDWLNDWAKQLFNTYITYDETLSAYHLSTNQWIELPIPLQRRAIHLLLTCFPTEINWTARHVEDLRKLASSKDPSAGIDLPGGFLAWRIYSQLWVGPRPRFLNTKRQTVREVLLNEGEWADELGWIWRLTRHHISNLVSGNDWGWTVHLPPEIHSLSIEDCNRSWRVKTRVGSKKIQDLMTDSKLPKMLRAAWPVVKAGDWLWIPGLYSSSRIHSKDAEIARWTLQTIPPKHVQSLLQAEECRILWRRDKEE</sequence>
<dbReference type="NCBIfam" id="TIGR02432">
    <property type="entry name" value="lysidine_TilS_N"/>
    <property type="match status" value="1"/>
</dbReference>
<organism evidence="10 11">
    <name type="scientific">Alicyclobacillus tolerans</name>
    <dbReference type="NCBI Taxonomy" id="90970"/>
    <lineage>
        <taxon>Bacteria</taxon>
        <taxon>Bacillati</taxon>
        <taxon>Bacillota</taxon>
        <taxon>Bacilli</taxon>
        <taxon>Bacillales</taxon>
        <taxon>Alicyclobacillaceae</taxon>
        <taxon>Alicyclobacillus</taxon>
    </lineage>
</organism>
<dbReference type="OrthoDB" id="9807403at2"/>
<comment type="catalytic activity">
    <reaction evidence="7 8">
        <text>cytidine(34) in tRNA(Ile2) + L-lysine + ATP = lysidine(34) in tRNA(Ile2) + AMP + diphosphate + H(+)</text>
        <dbReference type="Rhea" id="RHEA:43744"/>
        <dbReference type="Rhea" id="RHEA-COMP:10625"/>
        <dbReference type="Rhea" id="RHEA-COMP:10670"/>
        <dbReference type="ChEBI" id="CHEBI:15378"/>
        <dbReference type="ChEBI" id="CHEBI:30616"/>
        <dbReference type="ChEBI" id="CHEBI:32551"/>
        <dbReference type="ChEBI" id="CHEBI:33019"/>
        <dbReference type="ChEBI" id="CHEBI:82748"/>
        <dbReference type="ChEBI" id="CHEBI:83665"/>
        <dbReference type="ChEBI" id="CHEBI:456215"/>
        <dbReference type="EC" id="6.3.4.19"/>
    </reaction>
</comment>
<dbReference type="GO" id="GO:0005737">
    <property type="term" value="C:cytoplasm"/>
    <property type="evidence" value="ECO:0007669"/>
    <property type="project" value="UniProtKB-SubCell"/>
</dbReference>
<dbReference type="SUPFAM" id="SSF52402">
    <property type="entry name" value="Adenine nucleotide alpha hydrolases-like"/>
    <property type="match status" value="1"/>
</dbReference>
<dbReference type="InterPro" id="IPR012094">
    <property type="entry name" value="tRNA_Ile_lys_synt"/>
</dbReference>
<keyword evidence="5 8" id="KW-0547">Nucleotide-binding</keyword>
<keyword evidence="3 8" id="KW-0436">Ligase</keyword>
<keyword evidence="4 8" id="KW-0819">tRNA processing</keyword>
<dbReference type="PANTHER" id="PTHR43033">
    <property type="entry name" value="TRNA(ILE)-LYSIDINE SYNTHASE-RELATED"/>
    <property type="match status" value="1"/>
</dbReference>
<reference evidence="11" key="1">
    <citation type="submission" date="2016-11" db="EMBL/GenBank/DDBJ databases">
        <authorList>
            <person name="Varghese N."/>
            <person name="Submissions S."/>
        </authorList>
    </citation>
    <scope>NUCLEOTIDE SEQUENCE [LARGE SCALE GENOMIC DNA]</scope>
    <source>
        <strain evidence="11">USBA-503</strain>
    </source>
</reference>
<evidence type="ECO:0000256" key="7">
    <source>
        <dbReference type="ARBA" id="ARBA00048539"/>
    </source>
</evidence>
<evidence type="ECO:0000256" key="1">
    <source>
        <dbReference type="ARBA" id="ARBA00004496"/>
    </source>
</evidence>
<comment type="subcellular location">
    <subcellularLocation>
        <location evidence="1 8">Cytoplasm</location>
    </subcellularLocation>
</comment>
<dbReference type="GO" id="GO:0032267">
    <property type="term" value="F:tRNA(Ile)-lysidine synthase activity"/>
    <property type="evidence" value="ECO:0007669"/>
    <property type="project" value="UniProtKB-EC"/>
</dbReference>
<comment type="function">
    <text evidence="8">Ligates lysine onto the cytidine present at position 34 of the AUA codon-specific tRNA(Ile) that contains the anticodon CAU, in an ATP-dependent manner. Cytidine is converted to lysidine, thus changing the amino acid specificity of the tRNA from methionine to isoleucine.</text>
</comment>
<dbReference type="Proteomes" id="UP000184016">
    <property type="component" value="Unassembled WGS sequence"/>
</dbReference>